<dbReference type="Proteomes" id="UP000325780">
    <property type="component" value="Unassembled WGS sequence"/>
</dbReference>
<feature type="domain" description="Heterokaryon incompatibility" evidence="1">
    <location>
        <begin position="246"/>
        <end position="307"/>
    </location>
</feature>
<dbReference type="PANTHER" id="PTHR33112:SF12">
    <property type="entry name" value="HETEROKARYON INCOMPATIBILITY DOMAIN-CONTAINING PROTEIN"/>
    <property type="match status" value="1"/>
</dbReference>
<evidence type="ECO:0000313" key="3">
    <source>
        <dbReference type="Proteomes" id="UP000325780"/>
    </source>
</evidence>
<reference evidence="2 3" key="1">
    <citation type="submission" date="2019-04" db="EMBL/GenBank/DDBJ databases">
        <title>Friends and foes A comparative genomics study of 23 Aspergillus species from section Flavi.</title>
        <authorList>
            <consortium name="DOE Joint Genome Institute"/>
            <person name="Kjaerbolling I."/>
            <person name="Vesth T."/>
            <person name="Frisvad J.C."/>
            <person name="Nybo J.L."/>
            <person name="Theobald S."/>
            <person name="Kildgaard S."/>
            <person name="Isbrandt T."/>
            <person name="Kuo A."/>
            <person name="Sato A."/>
            <person name="Lyhne E.K."/>
            <person name="Kogle M.E."/>
            <person name="Wiebenga A."/>
            <person name="Kun R.S."/>
            <person name="Lubbers R.J."/>
            <person name="Makela M.R."/>
            <person name="Barry K."/>
            <person name="Chovatia M."/>
            <person name="Clum A."/>
            <person name="Daum C."/>
            <person name="Haridas S."/>
            <person name="He G."/>
            <person name="LaButti K."/>
            <person name="Lipzen A."/>
            <person name="Mondo S."/>
            <person name="Riley R."/>
            <person name="Salamov A."/>
            <person name="Simmons B.A."/>
            <person name="Magnuson J.K."/>
            <person name="Henrissat B."/>
            <person name="Mortensen U.H."/>
            <person name="Larsen T.O."/>
            <person name="Devries R.P."/>
            <person name="Grigoriev I.V."/>
            <person name="Machida M."/>
            <person name="Baker S.E."/>
            <person name="Andersen M.R."/>
        </authorList>
    </citation>
    <scope>NUCLEOTIDE SEQUENCE [LARGE SCALE GENOMIC DNA]</scope>
    <source>
        <strain evidence="2 3">IBT 18842</strain>
    </source>
</reference>
<dbReference type="InterPro" id="IPR010730">
    <property type="entry name" value="HET"/>
</dbReference>
<proteinExistence type="predicted"/>
<dbReference type="PANTHER" id="PTHR33112">
    <property type="entry name" value="DOMAIN PROTEIN, PUTATIVE-RELATED"/>
    <property type="match status" value="1"/>
</dbReference>
<dbReference type="OrthoDB" id="2958217at2759"/>
<protein>
    <recommendedName>
        <fullName evidence="1">Heterokaryon incompatibility domain-containing protein</fullName>
    </recommendedName>
</protein>
<evidence type="ECO:0000313" key="2">
    <source>
        <dbReference type="EMBL" id="KAE8153244.1"/>
    </source>
</evidence>
<name>A0A5N6U3U6_ASPAV</name>
<evidence type="ECO:0000259" key="1">
    <source>
        <dbReference type="Pfam" id="PF06985"/>
    </source>
</evidence>
<dbReference type="EMBL" id="ML742042">
    <property type="protein sequence ID" value="KAE8153244.1"/>
    <property type="molecule type" value="Genomic_DNA"/>
</dbReference>
<gene>
    <name evidence="2" type="ORF">BDV25DRAFT_137150</name>
</gene>
<dbReference type="AlphaFoldDB" id="A0A5N6U3U6"/>
<accession>A0A5N6U3U6</accession>
<organism evidence="2 3">
    <name type="scientific">Aspergillus avenaceus</name>
    <dbReference type="NCBI Taxonomy" id="36643"/>
    <lineage>
        <taxon>Eukaryota</taxon>
        <taxon>Fungi</taxon>
        <taxon>Dikarya</taxon>
        <taxon>Ascomycota</taxon>
        <taxon>Pezizomycotina</taxon>
        <taxon>Eurotiomycetes</taxon>
        <taxon>Eurotiomycetidae</taxon>
        <taxon>Eurotiales</taxon>
        <taxon>Aspergillaceae</taxon>
        <taxon>Aspergillus</taxon>
        <taxon>Aspergillus subgen. Circumdati</taxon>
    </lineage>
</organism>
<dbReference type="Pfam" id="PF06985">
    <property type="entry name" value="HET"/>
    <property type="match status" value="1"/>
</dbReference>
<keyword evidence="3" id="KW-1185">Reference proteome</keyword>
<sequence length="882" mass="100734">MNGNYPVEKDAPSQTSSNKSKLCARCTRLDLTVDRFIIQKPANSSKLSDGYEAKPAGDDFQPRSGVPLDSFASLHELRLNRHSCAFCGLVCDAMERYSPREISDTVRCSLAWEIHGREAESKTRSVNRTRRLKLSWNVRPGQTQKVYLVLAASDGLSSANSNFDSRWKNEKLFLGRGPVLPKNQALVNSWIDTCTHKHGEACSNNHDTEEEILQLVQETYFGVIDVIRLQLKSLPVSARGRGTQPFVALSYVWGQGPTPYVTSRANIMKHIKRGGLELALKQLPRTVRDAISLVSRLGYRYLWVDSLSDGNDSSAGLRAVKPLLDPGKSLDDVDSPYLLGAECGLGVRLLATRSLEAVVDDSEWNRRAWTFQQRALSRRCLIFAEGRVYFQCRSTTISQDIHTDKDGYGTWLDRSSIPLHTPQELQLRPIPCYMNYIQMYTGRLLTRRPDTLAAFDGISRLLSLYMKQPFLFGLPISHLDLALLWSPTEVIKQHQPAQNGFPTWSWCGWMEERLEYHSHMLDGCLQNVHDWLKHHTWIKWYIRDERGHLQPLSEILRQSSQSPSTSKARDERWNGYPVVSFCSSEAVTAPRQMRQLLIAHQVRPPASCPGANEGQIANLGTDNGPNNNPWHNGVDNDTFGSFSNKKSLYERVDNRTYISDHSGRYEADDKESLRECHLGTNVQDHDRDDERSEMTLQKDDYGRILPADIPDVTKFKFTAILPDHPFGVIRRKPSFKSDTKVLVQYMPILQFWTWRTELHVVIRDPTAPSTVKQAGSGLCQCDILDKTGDWCGTIVLNDSWIRERNEYMFPFIALSDAKGFTIDECPSWTYYIPRERDESEWDLYYVLLLQRNQERGLWERVGLGKVFKAAFEERSWSEIKLG</sequence>